<name>A0A2T4I7U3_9SPHN</name>
<dbReference type="InterPro" id="IPR021730">
    <property type="entry name" value="YdbH"/>
</dbReference>
<feature type="region of interest" description="Disordered" evidence="1">
    <location>
        <begin position="974"/>
        <end position="997"/>
    </location>
</feature>
<reference evidence="2 3" key="1">
    <citation type="submission" date="2017-11" db="EMBL/GenBank/DDBJ databases">
        <title>Sphingomonas oleivorans sp. nov., isolated from oil-contaminated soil.</title>
        <authorList>
            <person name="Wang L."/>
            <person name="Chen L."/>
        </authorList>
    </citation>
    <scope>NUCLEOTIDE SEQUENCE [LARGE SCALE GENOMIC DNA]</scope>
    <source>
        <strain evidence="2 3">K101</strain>
    </source>
</reference>
<proteinExistence type="predicted"/>
<evidence type="ECO:0000313" key="3">
    <source>
        <dbReference type="Proteomes" id="UP000241206"/>
    </source>
</evidence>
<dbReference type="EMBL" id="PHHF01000008">
    <property type="protein sequence ID" value="PTD27337.1"/>
    <property type="molecule type" value="Genomic_DNA"/>
</dbReference>
<accession>A0A2T4I7U3</accession>
<sequence length="997" mass="103091">MAGETPSMRKRLAWLALLPGLLLLLLLALWLARKPIVAHFVDRALADRGVAARYRITGVGPFVQRIENLSLGDAAAPDLVADWAEIRIGWGVDGPYLAGVTASGARLRGRIVDGALRLGAVDELLPPPSGKPFALPDMDADLRDARMALETPAGRVGLVLDGKGRLNRDFRGRLMVHVPRFAAGGCQGAGLLAPVDIVTGEADIRLRGPVDLGGLRCGEAVRLDQLSGRADLVLGTALDSLRGPVSLLAEKGELAGVAAKQWRFAGRMEADIGAASGRISGDIGFVEAAAPAGWRDALATAPTGLDGSPAGPLAPPLAEALARAAGNFGGKGRVAVRYGKAIDLNIADIAVASASGARLALADGKGFGWSSDKGVFLDGALQLAGGGLPAVAGRMTLAGDVGQGRFTVAPYAARDARLALAPVLIAAGPNGYRLRTAATLDGPLGDGRVRGLSLPLDIRLAINGAWSVNPACAPLAFESLAVAGLALAPASLPLCPKGDALVASRRNGVAGGGAIRGLRLSGRMSGSPLTMASRSFGFDIGTPGFTADAVAVRLGQGDAVSRLDIARLAGRTDPGGLGGTFTGAAGKIAAVPLLLSEGAGRWRLANADLAIDGSIAVADEAAEPRFNPLRSDDVRLTLIDGTVRATGQLREPATNVAVASVAIDHDLGRSSGEAELDVAGITFGPALQPEQLTRLTLGVVANVAGSVSGRGHIGWTEAGVASTGTFRTDSLDLAAAFGPVKGLSGEIHFSDLLGLETPPGQEVRLAEVNPGVAVEAGVVRYRLLAGQQVQIEGGRWPFSGGELFLEPTTLDFARPVERRMTFRVEGLDAAQFIQRFDFDNIAGTGIFDGTLPMVFDDAGGRIENGRLLVRRGGGTLAYVGELSNEDLGTYGKMAFDALKSIRYDNLAIALNGNLDGEIVSEILFTGINEQPLGGERLEGMAKELTGLPFKFNITVRAPFRGLVSTASNFVDPTGLIRNQGKGDSNPPVQAQESEDKR</sequence>
<comment type="caution">
    <text evidence="2">The sequence shown here is derived from an EMBL/GenBank/DDBJ whole genome shotgun (WGS) entry which is preliminary data.</text>
</comment>
<evidence type="ECO:0000256" key="1">
    <source>
        <dbReference type="SAM" id="MobiDB-lite"/>
    </source>
</evidence>
<dbReference type="Pfam" id="PF11739">
    <property type="entry name" value="YdbH-like"/>
    <property type="match status" value="1"/>
</dbReference>
<keyword evidence="3" id="KW-1185">Reference proteome</keyword>
<organism evidence="2 3">
    <name type="scientific">Edaphosphingomonas fennica</name>
    <dbReference type="NCBI Taxonomy" id="114404"/>
    <lineage>
        <taxon>Bacteria</taxon>
        <taxon>Pseudomonadati</taxon>
        <taxon>Pseudomonadota</taxon>
        <taxon>Alphaproteobacteria</taxon>
        <taxon>Sphingomonadales</taxon>
        <taxon>Rhizorhabdaceae</taxon>
        <taxon>Edaphosphingomonas</taxon>
    </lineage>
</organism>
<dbReference type="AlphaFoldDB" id="A0A2T4I7U3"/>
<protein>
    <submittedName>
        <fullName evidence="2">Uncharacterized protein</fullName>
    </submittedName>
</protein>
<evidence type="ECO:0000313" key="2">
    <source>
        <dbReference type="EMBL" id="PTD27337.1"/>
    </source>
</evidence>
<dbReference type="Proteomes" id="UP000241206">
    <property type="component" value="Unassembled WGS sequence"/>
</dbReference>
<gene>
    <name evidence="2" type="ORF">CV103_02200</name>
</gene>